<proteinExistence type="predicted"/>
<keyword evidence="2" id="KW-0723">Serine/threonine-protein kinase</keyword>
<dbReference type="InterPro" id="IPR002575">
    <property type="entry name" value="Aminoglycoside_PTrfase"/>
</dbReference>
<dbReference type="Proteomes" id="UP000002669">
    <property type="component" value="Unassembled WGS sequence"/>
</dbReference>
<gene>
    <name evidence="2" type="ORF">MGYG_08587</name>
</gene>
<dbReference type="Pfam" id="PF01636">
    <property type="entry name" value="APH"/>
    <property type="match status" value="1"/>
</dbReference>
<dbReference type="AlphaFoldDB" id="E4V6E8"/>
<dbReference type="GO" id="GO:0004674">
    <property type="term" value="F:protein serine/threonine kinase activity"/>
    <property type="evidence" value="ECO:0007669"/>
    <property type="project" value="UniProtKB-KW"/>
</dbReference>
<keyword evidence="3" id="KW-1185">Reference proteome</keyword>
<dbReference type="RefSeq" id="XP_003169041.1">
    <property type="nucleotide sequence ID" value="XM_003168993.1"/>
</dbReference>
<dbReference type="STRING" id="535722.E4V6E8"/>
<evidence type="ECO:0000313" key="2">
    <source>
        <dbReference type="EMBL" id="EFQ96664.1"/>
    </source>
</evidence>
<dbReference type="OrthoDB" id="4132742at2759"/>
<dbReference type="PANTHER" id="PTHR21310:SF37">
    <property type="entry name" value="AMINOGLYCOSIDE PHOSPHOTRANSFERASE DOMAIN-CONTAINING PROTEIN"/>
    <property type="match status" value="1"/>
</dbReference>
<evidence type="ECO:0000259" key="1">
    <source>
        <dbReference type="Pfam" id="PF01636"/>
    </source>
</evidence>
<dbReference type="InParanoid" id="E4V6E8"/>
<dbReference type="VEuPathDB" id="FungiDB:MGYG_08587"/>
<keyword evidence="2" id="KW-0418">Kinase</keyword>
<dbReference type="SUPFAM" id="SSF56112">
    <property type="entry name" value="Protein kinase-like (PK-like)"/>
    <property type="match status" value="1"/>
</dbReference>
<dbReference type="OMA" id="YWTFIDE"/>
<feature type="domain" description="Aminoglycoside phosphotransferase" evidence="1">
    <location>
        <begin position="49"/>
        <end position="276"/>
    </location>
</feature>
<organism evidence="3">
    <name type="scientific">Arthroderma gypseum (strain ATCC MYA-4604 / CBS 118893)</name>
    <name type="common">Microsporum gypseum</name>
    <dbReference type="NCBI Taxonomy" id="535722"/>
    <lineage>
        <taxon>Eukaryota</taxon>
        <taxon>Fungi</taxon>
        <taxon>Dikarya</taxon>
        <taxon>Ascomycota</taxon>
        <taxon>Pezizomycotina</taxon>
        <taxon>Eurotiomycetes</taxon>
        <taxon>Eurotiomycetidae</taxon>
        <taxon>Onygenales</taxon>
        <taxon>Arthrodermataceae</taxon>
        <taxon>Nannizzia</taxon>
    </lineage>
</organism>
<evidence type="ECO:0000313" key="3">
    <source>
        <dbReference type="Proteomes" id="UP000002669"/>
    </source>
</evidence>
<name>E4V6E8_ARTGP</name>
<keyword evidence="2" id="KW-0808">Transferase</keyword>
<dbReference type="HOGENOM" id="CLU_028906_4_0_1"/>
<dbReference type="PANTHER" id="PTHR21310">
    <property type="entry name" value="AMINOGLYCOSIDE PHOSPHOTRANSFERASE-RELATED-RELATED"/>
    <property type="match status" value="1"/>
</dbReference>
<dbReference type="InterPro" id="IPR051678">
    <property type="entry name" value="AGP_Transferase"/>
</dbReference>
<dbReference type="InterPro" id="IPR011009">
    <property type="entry name" value="Kinase-like_dom_sf"/>
</dbReference>
<protein>
    <submittedName>
        <fullName evidence="2">Serine/threonine protein kinase</fullName>
    </submittedName>
</protein>
<accession>E4V6E8</accession>
<dbReference type="GeneID" id="10024434"/>
<dbReference type="Gene3D" id="3.30.200.20">
    <property type="entry name" value="Phosphorylase Kinase, domain 1"/>
    <property type="match status" value="1"/>
</dbReference>
<sequence length="420" mass="48208">MLSIFYVATLSPCTAPEHLAVKLAATHLRRRATQACQWKTGAFNVCYRVQFHDETPEVIVRFSSLGRTIFRAEKVANEVAVLRYLRKHTSIPVPEVYGSGKTWTGPYIVLTYIHGTPLASILKDPKVEGQPVLNPHISQRGLRRAYQEVAQLLLELSKPEFPRIGALAEEPDGEFGVSRKPFTFNINELSTSANVPPCVLPDSNRNDAATDEADCRGKFVARCLFSKVVERIQFHEGAFQLYCDDFRPSNILVDIENIRIAAAMDWEFTYVAPAEFSYVAPWWLLLQSPEDWESDLTEFLTRYTPRFHLFLDALRAAESDMVSTGRLQESQRLSPRMENSLDTQLFWVCLAARYSSMFDDIYWTFIDEVYHGKFTSLEDRLQYLSQEERTKLDTIYHFKVKQAEDGTIDPHYSLDDTMEL</sequence>
<dbReference type="EMBL" id="DS989831">
    <property type="protein sequence ID" value="EFQ96664.1"/>
    <property type="molecule type" value="Genomic_DNA"/>
</dbReference>
<dbReference type="eggNOG" id="ENOG502SKQE">
    <property type="taxonomic scope" value="Eukaryota"/>
</dbReference>
<reference evidence="3" key="1">
    <citation type="journal article" date="2012" name="MBio">
        <title>Comparative genome analysis of Trichophyton rubrum and related dermatophytes reveals candidate genes involved in infection.</title>
        <authorList>
            <person name="Martinez D.A."/>
            <person name="Oliver B.G."/>
            <person name="Graeser Y."/>
            <person name="Goldberg J.M."/>
            <person name="Li W."/>
            <person name="Martinez-Rossi N.M."/>
            <person name="Monod M."/>
            <person name="Shelest E."/>
            <person name="Barton R.C."/>
            <person name="Birch E."/>
            <person name="Brakhage A.A."/>
            <person name="Chen Z."/>
            <person name="Gurr S.J."/>
            <person name="Heiman D."/>
            <person name="Heitman J."/>
            <person name="Kosti I."/>
            <person name="Rossi A."/>
            <person name="Saif S."/>
            <person name="Samalova M."/>
            <person name="Saunders C.W."/>
            <person name="Shea T."/>
            <person name="Summerbell R.C."/>
            <person name="Xu J."/>
            <person name="Young S."/>
            <person name="Zeng Q."/>
            <person name="Birren B.W."/>
            <person name="Cuomo C.A."/>
            <person name="White T.C."/>
        </authorList>
    </citation>
    <scope>NUCLEOTIDE SEQUENCE [LARGE SCALE GENOMIC DNA]</scope>
    <source>
        <strain evidence="3">ATCC MYA-4604 / CBS 118893</strain>
    </source>
</reference>